<dbReference type="OrthoDB" id="619536at2759"/>
<dbReference type="PANTHER" id="PTHR31650">
    <property type="entry name" value="O-ACYLTRANSFERASE (WSD1-LIKE) FAMILY PROTEIN"/>
    <property type="match status" value="1"/>
</dbReference>
<accession>A0A6J5WZI6</accession>
<name>A0A6J5WZI6_PRUAR</name>
<evidence type="ECO:0000313" key="2">
    <source>
        <dbReference type="Proteomes" id="UP000507245"/>
    </source>
</evidence>
<dbReference type="GO" id="GO:0008374">
    <property type="term" value="F:O-acyltransferase activity"/>
    <property type="evidence" value="ECO:0007669"/>
    <property type="project" value="InterPro"/>
</dbReference>
<dbReference type="AlphaFoldDB" id="A0A6J5WZI6"/>
<sequence length="136" mass="15237">MKEDDLPPIKSGNDAIEFRPSTVSTMTFSLDQIKSIKNKLGNGEFIPDFGARITALRHFSYQAGTVNDVLTGMIFFGTRLYMQEINQSSSKADCTSIMLINTRFIGDYVPIEEMMKPTARRHGEIVSLGCIYPYPS</sequence>
<dbReference type="PANTHER" id="PTHR31650:SF34">
    <property type="entry name" value="O-ACYLTRANSFERASE WSD1-LIKE ISOFORM X1"/>
    <property type="match status" value="1"/>
</dbReference>
<organism evidence="1 2">
    <name type="scientific">Prunus armeniaca</name>
    <name type="common">Apricot</name>
    <name type="synonym">Armeniaca vulgaris</name>
    <dbReference type="NCBI Taxonomy" id="36596"/>
    <lineage>
        <taxon>Eukaryota</taxon>
        <taxon>Viridiplantae</taxon>
        <taxon>Streptophyta</taxon>
        <taxon>Embryophyta</taxon>
        <taxon>Tracheophyta</taxon>
        <taxon>Spermatophyta</taxon>
        <taxon>Magnoliopsida</taxon>
        <taxon>eudicotyledons</taxon>
        <taxon>Gunneridae</taxon>
        <taxon>Pentapetalae</taxon>
        <taxon>rosids</taxon>
        <taxon>fabids</taxon>
        <taxon>Rosales</taxon>
        <taxon>Rosaceae</taxon>
        <taxon>Amygdaloideae</taxon>
        <taxon>Amygdaleae</taxon>
        <taxon>Prunus</taxon>
    </lineage>
</organism>
<dbReference type="GO" id="GO:0005886">
    <property type="term" value="C:plasma membrane"/>
    <property type="evidence" value="ECO:0007669"/>
    <property type="project" value="TreeGrafter"/>
</dbReference>
<dbReference type="InterPro" id="IPR045034">
    <property type="entry name" value="O-acyltransferase_WSD1-like"/>
</dbReference>
<dbReference type="Proteomes" id="UP000507245">
    <property type="component" value="Unassembled WGS sequence"/>
</dbReference>
<reference evidence="2" key="1">
    <citation type="journal article" date="2020" name="Genome Biol.">
        <title>Gamete binning: chromosome-level and haplotype-resolved genome assembly enabled by high-throughput single-cell sequencing of gamete genomes.</title>
        <authorList>
            <person name="Campoy J.A."/>
            <person name="Sun H."/>
            <person name="Goel M."/>
            <person name="Jiao W.-B."/>
            <person name="Folz-Donahue K."/>
            <person name="Wang N."/>
            <person name="Rubio M."/>
            <person name="Liu C."/>
            <person name="Kukat C."/>
            <person name="Ruiz D."/>
            <person name="Huettel B."/>
            <person name="Schneeberger K."/>
        </authorList>
    </citation>
    <scope>NUCLEOTIDE SEQUENCE [LARGE SCALE GENOMIC DNA]</scope>
    <source>
        <strain evidence="2">cv. Rojo Pasion</strain>
    </source>
</reference>
<dbReference type="EMBL" id="CAEKKB010000003">
    <property type="protein sequence ID" value="CAB4303898.1"/>
    <property type="molecule type" value="Genomic_DNA"/>
</dbReference>
<proteinExistence type="predicted"/>
<dbReference type="GO" id="GO:0019432">
    <property type="term" value="P:triglyceride biosynthetic process"/>
    <property type="evidence" value="ECO:0007669"/>
    <property type="project" value="TreeGrafter"/>
</dbReference>
<keyword evidence="2" id="KW-1185">Reference proteome</keyword>
<evidence type="ECO:0000313" key="1">
    <source>
        <dbReference type="EMBL" id="CAB4303898.1"/>
    </source>
</evidence>
<gene>
    <name evidence="1" type="ORF">ORAREDHAP_LOCUS20781</name>
</gene>
<protein>
    <submittedName>
        <fullName evidence="1">Uncharacterized protein</fullName>
    </submittedName>
</protein>